<evidence type="ECO:0000256" key="4">
    <source>
        <dbReference type="ARBA" id="ARBA00023141"/>
    </source>
</evidence>
<keyword evidence="4" id="KW-0057">Aromatic amino acid biosynthesis</keyword>
<evidence type="ECO:0000259" key="10">
    <source>
        <dbReference type="PROSITE" id="PS51671"/>
    </source>
</evidence>
<feature type="site" description="Essential for prephenate dehydratase activity" evidence="8">
    <location>
        <position position="186"/>
    </location>
</feature>
<dbReference type="PROSITE" id="PS51671">
    <property type="entry name" value="ACT"/>
    <property type="match status" value="1"/>
</dbReference>
<dbReference type="GO" id="GO:0009094">
    <property type="term" value="P:L-phenylalanine biosynthetic process"/>
    <property type="evidence" value="ECO:0007669"/>
    <property type="project" value="UniProtKB-UniPathway"/>
</dbReference>
<evidence type="ECO:0000256" key="8">
    <source>
        <dbReference type="PIRSR" id="PIRSR001500-2"/>
    </source>
</evidence>
<dbReference type="GO" id="GO:0005737">
    <property type="term" value="C:cytoplasm"/>
    <property type="evidence" value="ECO:0007669"/>
    <property type="project" value="TreeGrafter"/>
</dbReference>
<keyword evidence="5" id="KW-0584">Phenylalanine biosynthesis</keyword>
<dbReference type="InterPro" id="IPR008242">
    <property type="entry name" value="Chor_mutase/pphenate_deHydtase"/>
</dbReference>
<dbReference type="InterPro" id="IPR001086">
    <property type="entry name" value="Preph_deHydtase"/>
</dbReference>
<sequence>MSAHKKLREIYMNKKIKVSFQGVIGAYSHLACVNHFSSDVIAIECETFQDAMDMVEANEVDFALIPIENKTAGRVDEFYGLIPSMKLQIVGEHYQKIEHCLLGTQESSLEKIEVAYSHPQGLAQCRNRLRGLNIDPIAKYDTAGSAKEVAHLQDSHIGAIASSLAAKTYGLKILKENMEDEKENFTRFLVLGKKQDIVEEHCEYKTSLIFKINNISSSLYQALGAFANNGVNLLKIESYIPLKKRDESHFHIDVDGSPSDQSLKRALIALRACVQELKILGTYEKAYN</sequence>
<dbReference type="Pfam" id="PF00800">
    <property type="entry name" value="PDT"/>
    <property type="match status" value="1"/>
</dbReference>
<evidence type="ECO:0000313" key="11">
    <source>
        <dbReference type="EMBL" id="CAA6812882.1"/>
    </source>
</evidence>
<dbReference type="InterPro" id="IPR002912">
    <property type="entry name" value="ACT_dom"/>
</dbReference>
<dbReference type="Gene3D" id="3.40.190.10">
    <property type="entry name" value="Periplasmic binding protein-like II"/>
    <property type="match status" value="2"/>
</dbReference>
<dbReference type="EC" id="4.2.1.51" evidence="2"/>
<accession>A0A6S6T0L9</accession>
<dbReference type="InterPro" id="IPR018528">
    <property type="entry name" value="Preph_deHydtase_CS"/>
</dbReference>
<dbReference type="PANTHER" id="PTHR21022">
    <property type="entry name" value="PREPHENATE DEHYDRATASE P PROTEIN"/>
    <property type="match status" value="1"/>
</dbReference>
<dbReference type="InterPro" id="IPR045865">
    <property type="entry name" value="ACT-like_dom_sf"/>
</dbReference>
<gene>
    <name evidence="11" type="ORF">HELGO_WM42106</name>
</gene>
<dbReference type="GO" id="GO:0004664">
    <property type="term" value="F:prephenate dehydratase activity"/>
    <property type="evidence" value="ECO:0007669"/>
    <property type="project" value="UniProtKB-EC"/>
</dbReference>
<dbReference type="CDD" id="cd13631">
    <property type="entry name" value="PBP2_Ct-PDT_like"/>
    <property type="match status" value="1"/>
</dbReference>
<dbReference type="EMBL" id="CACVAR010000222">
    <property type="protein sequence ID" value="CAA6812882.1"/>
    <property type="molecule type" value="Genomic_DNA"/>
</dbReference>
<name>A0A6S6T0L9_9BACT</name>
<keyword evidence="3" id="KW-0028">Amino-acid biosynthesis</keyword>
<dbReference type="SUPFAM" id="SSF55021">
    <property type="entry name" value="ACT-like"/>
    <property type="match status" value="1"/>
</dbReference>
<comment type="catalytic activity">
    <reaction evidence="7">
        <text>prephenate + H(+) = 3-phenylpyruvate + CO2 + H2O</text>
        <dbReference type="Rhea" id="RHEA:21648"/>
        <dbReference type="ChEBI" id="CHEBI:15377"/>
        <dbReference type="ChEBI" id="CHEBI:15378"/>
        <dbReference type="ChEBI" id="CHEBI:16526"/>
        <dbReference type="ChEBI" id="CHEBI:18005"/>
        <dbReference type="ChEBI" id="CHEBI:29934"/>
        <dbReference type="EC" id="4.2.1.51"/>
    </reaction>
</comment>
<proteinExistence type="predicted"/>
<dbReference type="PROSITE" id="PS51171">
    <property type="entry name" value="PREPHENATE_DEHYDR_3"/>
    <property type="match status" value="1"/>
</dbReference>
<organism evidence="11">
    <name type="scientific">uncultured Sulfurovum sp</name>
    <dbReference type="NCBI Taxonomy" id="269237"/>
    <lineage>
        <taxon>Bacteria</taxon>
        <taxon>Pseudomonadati</taxon>
        <taxon>Campylobacterota</taxon>
        <taxon>Epsilonproteobacteria</taxon>
        <taxon>Campylobacterales</taxon>
        <taxon>Sulfurovaceae</taxon>
        <taxon>Sulfurovum</taxon>
        <taxon>environmental samples</taxon>
    </lineage>
</organism>
<dbReference type="UniPathway" id="UPA00121">
    <property type="reaction ID" value="UER00345"/>
</dbReference>
<evidence type="ECO:0000256" key="3">
    <source>
        <dbReference type="ARBA" id="ARBA00022605"/>
    </source>
</evidence>
<protein>
    <recommendedName>
        <fullName evidence="2">prephenate dehydratase</fullName>
        <ecNumber evidence="2">4.2.1.51</ecNumber>
    </recommendedName>
</protein>
<comment type="pathway">
    <text evidence="1">Amino-acid biosynthesis; L-phenylalanine biosynthesis; phenylpyruvate from prephenate: step 1/1.</text>
</comment>
<feature type="domain" description="Prephenate dehydratase" evidence="9">
    <location>
        <begin position="17"/>
        <end position="193"/>
    </location>
</feature>
<evidence type="ECO:0000259" key="9">
    <source>
        <dbReference type="PROSITE" id="PS51171"/>
    </source>
</evidence>
<keyword evidence="6" id="KW-0456">Lyase</keyword>
<evidence type="ECO:0000256" key="7">
    <source>
        <dbReference type="ARBA" id="ARBA00047848"/>
    </source>
</evidence>
<dbReference type="Gene3D" id="3.30.70.260">
    <property type="match status" value="1"/>
</dbReference>
<dbReference type="SUPFAM" id="SSF53850">
    <property type="entry name" value="Periplasmic binding protein-like II"/>
    <property type="match status" value="1"/>
</dbReference>
<evidence type="ECO:0000256" key="2">
    <source>
        <dbReference type="ARBA" id="ARBA00013147"/>
    </source>
</evidence>
<evidence type="ECO:0000256" key="1">
    <source>
        <dbReference type="ARBA" id="ARBA00004741"/>
    </source>
</evidence>
<evidence type="ECO:0000256" key="6">
    <source>
        <dbReference type="ARBA" id="ARBA00023239"/>
    </source>
</evidence>
<dbReference type="PANTHER" id="PTHR21022:SF19">
    <property type="entry name" value="PREPHENATE DEHYDRATASE-RELATED"/>
    <property type="match status" value="1"/>
</dbReference>
<dbReference type="PIRSF" id="PIRSF001500">
    <property type="entry name" value="Chor_mut_pdt_Ppr"/>
    <property type="match status" value="1"/>
</dbReference>
<reference evidence="11" key="1">
    <citation type="submission" date="2020-01" db="EMBL/GenBank/DDBJ databases">
        <authorList>
            <person name="Meier V. D."/>
            <person name="Meier V D."/>
        </authorList>
    </citation>
    <scope>NUCLEOTIDE SEQUENCE</scope>
    <source>
        <strain evidence="11">HLG_WM_MAG_03</strain>
    </source>
</reference>
<dbReference type="CDD" id="cd04905">
    <property type="entry name" value="ACT_CM-PDT"/>
    <property type="match status" value="1"/>
</dbReference>
<evidence type="ECO:0000256" key="5">
    <source>
        <dbReference type="ARBA" id="ARBA00023222"/>
    </source>
</evidence>
<dbReference type="AlphaFoldDB" id="A0A6S6T0L9"/>
<dbReference type="PROSITE" id="PS00857">
    <property type="entry name" value="PREPHENATE_DEHYDR_1"/>
    <property type="match status" value="1"/>
</dbReference>
<feature type="domain" description="ACT" evidence="10">
    <location>
        <begin position="207"/>
        <end position="284"/>
    </location>
</feature>